<evidence type="ECO:0000313" key="2">
    <source>
        <dbReference type="EMBL" id="KAA8895804.1"/>
    </source>
</evidence>
<feature type="compositionally biased region" description="Polar residues" evidence="1">
    <location>
        <begin position="120"/>
        <end position="132"/>
    </location>
</feature>
<dbReference type="AlphaFoldDB" id="A0A5J5EL08"/>
<feature type="compositionally biased region" description="Basic and acidic residues" evidence="1">
    <location>
        <begin position="197"/>
        <end position="209"/>
    </location>
</feature>
<gene>
    <name evidence="2" type="ORF">FN846DRAFT_893813</name>
</gene>
<comment type="caution">
    <text evidence="2">The sequence shown here is derived from an EMBL/GenBank/DDBJ whole genome shotgun (WGS) entry which is preliminary data.</text>
</comment>
<dbReference type="EMBL" id="VXIS01000243">
    <property type="protein sequence ID" value="KAA8895804.1"/>
    <property type="molecule type" value="Genomic_DNA"/>
</dbReference>
<proteinExistence type="predicted"/>
<keyword evidence="3" id="KW-1185">Reference proteome</keyword>
<feature type="compositionally biased region" description="Low complexity" evidence="1">
    <location>
        <begin position="109"/>
        <end position="119"/>
    </location>
</feature>
<feature type="region of interest" description="Disordered" evidence="1">
    <location>
        <begin position="182"/>
        <end position="209"/>
    </location>
</feature>
<evidence type="ECO:0000313" key="3">
    <source>
        <dbReference type="Proteomes" id="UP000326924"/>
    </source>
</evidence>
<name>A0A5J5EL08_9PEZI</name>
<organism evidence="2 3">
    <name type="scientific">Sphaerosporella brunnea</name>
    <dbReference type="NCBI Taxonomy" id="1250544"/>
    <lineage>
        <taxon>Eukaryota</taxon>
        <taxon>Fungi</taxon>
        <taxon>Dikarya</taxon>
        <taxon>Ascomycota</taxon>
        <taxon>Pezizomycotina</taxon>
        <taxon>Pezizomycetes</taxon>
        <taxon>Pezizales</taxon>
        <taxon>Pyronemataceae</taxon>
        <taxon>Sphaerosporella</taxon>
    </lineage>
</organism>
<evidence type="ECO:0000256" key="1">
    <source>
        <dbReference type="SAM" id="MobiDB-lite"/>
    </source>
</evidence>
<dbReference type="Proteomes" id="UP000326924">
    <property type="component" value="Unassembled WGS sequence"/>
</dbReference>
<dbReference type="OrthoDB" id="5419268at2759"/>
<dbReference type="InParanoid" id="A0A5J5EL08"/>
<reference evidence="2 3" key="1">
    <citation type="submission" date="2019-09" db="EMBL/GenBank/DDBJ databases">
        <title>Draft genome of the ectomycorrhizal ascomycete Sphaerosporella brunnea.</title>
        <authorList>
            <consortium name="DOE Joint Genome Institute"/>
            <person name="Benucci G.M."/>
            <person name="Marozzi G."/>
            <person name="Antonielli L."/>
            <person name="Sanchez S."/>
            <person name="Marco P."/>
            <person name="Wang X."/>
            <person name="Falini L.B."/>
            <person name="Barry K."/>
            <person name="Haridas S."/>
            <person name="Lipzen A."/>
            <person name="Labutti K."/>
            <person name="Grigoriev I.V."/>
            <person name="Murat C."/>
            <person name="Martin F."/>
            <person name="Albertini E."/>
            <person name="Donnini D."/>
            <person name="Bonito G."/>
        </authorList>
    </citation>
    <scope>NUCLEOTIDE SEQUENCE [LARGE SCALE GENOMIC DNA]</scope>
    <source>
        <strain evidence="2 3">Sb_GMNB300</strain>
    </source>
</reference>
<accession>A0A5J5EL08</accession>
<protein>
    <submittedName>
        <fullName evidence="2">Uncharacterized protein</fullName>
    </submittedName>
</protein>
<sequence length="209" mass="23082">MAEGENRQPVASKDVTKEFYDFNHADLAPLEGAFAINYTWFCHNEKHAHQWRYAWTTERNLAPNRGGNFHVAEYGIKVESTKNMFTVWQRDIYHGPTLAHVLPSDNEVSSTRASRAASTQSLKPSGAATTLAHNPPGAGPGGYPGFRQAGMCCGAPIRLKTLADEIRQSGGSREQLYAALRAAAGDRSSQRLRRMRVKSEKCESETSGR</sequence>
<feature type="region of interest" description="Disordered" evidence="1">
    <location>
        <begin position="105"/>
        <end position="143"/>
    </location>
</feature>